<evidence type="ECO:0000259" key="3">
    <source>
        <dbReference type="Pfam" id="PF00085"/>
    </source>
</evidence>
<dbReference type="KEGG" id="fai:FAD_0120"/>
<dbReference type="CDD" id="cd02975">
    <property type="entry name" value="PfPDO_like_N"/>
    <property type="match status" value="1"/>
</dbReference>
<dbReference type="InterPro" id="IPR011903">
    <property type="entry name" value="TON_0319-like"/>
</dbReference>
<dbReference type="NCBIfam" id="TIGR02187">
    <property type="entry name" value="PDO_seleno_TRX"/>
    <property type="match status" value="1"/>
</dbReference>
<dbReference type="PANTHER" id="PTHR37170">
    <property type="entry name" value="GLUTAREDOXIN-RELATED"/>
    <property type="match status" value="1"/>
</dbReference>
<organism evidence="5 6">
    <name type="scientific">Ferroplasma acidiphilum</name>
    <dbReference type="NCBI Taxonomy" id="74969"/>
    <lineage>
        <taxon>Archaea</taxon>
        <taxon>Methanobacteriati</taxon>
        <taxon>Thermoplasmatota</taxon>
        <taxon>Thermoplasmata</taxon>
        <taxon>Thermoplasmatales</taxon>
        <taxon>Ferroplasmaceae</taxon>
        <taxon>Ferroplasma</taxon>
    </lineage>
</organism>
<dbReference type="Pfam" id="PF13192">
    <property type="entry name" value="Thioredoxin_3"/>
    <property type="match status" value="1"/>
</dbReference>
<gene>
    <name evidence="5" type="ORF">FAD_0120</name>
</gene>
<dbReference type="Proteomes" id="UP000192050">
    <property type="component" value="Chromosome"/>
</dbReference>
<dbReference type="PROSITE" id="PS51354">
    <property type="entry name" value="GLUTAREDOXIN_2"/>
    <property type="match status" value="2"/>
</dbReference>
<dbReference type="Gene3D" id="3.40.30.10">
    <property type="entry name" value="Glutaredoxin"/>
    <property type="match status" value="2"/>
</dbReference>
<keyword evidence="6" id="KW-1185">Reference proteome</keyword>
<dbReference type="OrthoDB" id="35385at2157"/>
<proteinExistence type="inferred from homology"/>
<dbReference type="SUPFAM" id="SSF52833">
    <property type="entry name" value="Thioredoxin-like"/>
    <property type="match status" value="2"/>
</dbReference>
<dbReference type="CDD" id="cd02973">
    <property type="entry name" value="TRX_GRX_like"/>
    <property type="match status" value="1"/>
</dbReference>
<evidence type="ECO:0000259" key="4">
    <source>
        <dbReference type="Pfam" id="PF13192"/>
    </source>
</evidence>
<name>A0A1V0N1M2_9ARCH</name>
<feature type="domain" description="Thioredoxin-like fold" evidence="4">
    <location>
        <begin position="137"/>
        <end position="211"/>
    </location>
</feature>
<dbReference type="Pfam" id="PF00085">
    <property type="entry name" value="Thioredoxin"/>
    <property type="match status" value="1"/>
</dbReference>
<evidence type="ECO:0000313" key="5">
    <source>
        <dbReference type="EMBL" id="ARD84052.1"/>
    </source>
</evidence>
<evidence type="ECO:0000256" key="2">
    <source>
        <dbReference type="ARBA" id="ARBA00022982"/>
    </source>
</evidence>
<feature type="domain" description="Thioredoxin" evidence="3">
    <location>
        <begin position="13"/>
        <end position="90"/>
    </location>
</feature>
<dbReference type="PANTHER" id="PTHR37170:SF1">
    <property type="entry name" value="GLUTAREDOXIN-LIKE PROTEIN"/>
    <property type="match status" value="1"/>
</dbReference>
<sequence>MSLIRDEDAKFLREDFDKKLKNTVDLVVFTSESSDCKYCKDTISLVDEVGALSDKINIVKYVYEKDKEMVEKYGVEKYPATIVARHDDKDGRIIYYGIPSGYEFGSLIEDLENVSVGEADVSKKAVDLISKIDKPITIKVYVTPTCQYCPKAVITAHKFALMNKNIKSEMIESLEFDKEASDAGVSAVPHIVINDDVTFPGAYPDDQFAEYVMEAYNHQE</sequence>
<protein>
    <submittedName>
        <fullName evidence="5">Glutaredoxin related protein</fullName>
    </submittedName>
</protein>
<dbReference type="InterPro" id="IPR013766">
    <property type="entry name" value="Thioredoxin_domain"/>
</dbReference>
<evidence type="ECO:0000313" key="6">
    <source>
        <dbReference type="Proteomes" id="UP000192050"/>
    </source>
</evidence>
<dbReference type="InterPro" id="IPR036249">
    <property type="entry name" value="Thioredoxin-like_sf"/>
</dbReference>
<dbReference type="STRING" id="74969.FAD_0120"/>
<reference evidence="5 6" key="1">
    <citation type="submission" date="2011-10" db="EMBL/GenBank/DDBJ databases">
        <title>Metabolic and evolutionary patterns in the extreme acidophile Ferroplasma acidiphilum.</title>
        <authorList>
            <person name="Golyshina O.V."/>
            <person name="Kozyavkin S.A."/>
            <person name="Tatusov R.L."/>
            <person name="Slesarev A.I."/>
            <person name="Golyshin P.N."/>
        </authorList>
    </citation>
    <scope>NUCLEOTIDE SEQUENCE [LARGE SCALE GENOMIC DNA]</scope>
    <source>
        <strain evidence="6">Y</strain>
    </source>
</reference>
<dbReference type="EMBL" id="CP015363">
    <property type="protein sequence ID" value="ARD84052.1"/>
    <property type="molecule type" value="Genomic_DNA"/>
</dbReference>
<dbReference type="RefSeq" id="WP_081141358.1">
    <property type="nucleotide sequence ID" value="NZ_CP015363.1"/>
</dbReference>
<evidence type="ECO:0000256" key="1">
    <source>
        <dbReference type="ARBA" id="ARBA00007787"/>
    </source>
</evidence>
<accession>A0A1V0N1M2</accession>
<keyword evidence="2" id="KW-0249">Electron transport</keyword>
<comment type="similarity">
    <text evidence="1">Belongs to the glutaredoxin family.</text>
</comment>
<dbReference type="InterPro" id="IPR012336">
    <property type="entry name" value="Thioredoxin-like_fold"/>
</dbReference>
<dbReference type="AlphaFoldDB" id="A0A1V0N1M2"/>
<dbReference type="GeneID" id="84218610"/>
<keyword evidence="2" id="KW-0813">Transport</keyword>